<sequence>MQPYKSFEYSFHSNKSADEIFPILQDVKTWWSGLFGEKITGETNKIGDEFSFSAGDGGSFF</sequence>
<evidence type="ECO:0000313" key="1">
    <source>
        <dbReference type="EMBL" id="GGG60095.1"/>
    </source>
</evidence>
<evidence type="ECO:0000313" key="2">
    <source>
        <dbReference type="Proteomes" id="UP000658202"/>
    </source>
</evidence>
<gene>
    <name evidence="1" type="ORF">GCM10007332_22230</name>
</gene>
<accession>A0ABQ1X6P1</accession>
<reference evidence="2" key="1">
    <citation type="journal article" date="2019" name="Int. J. Syst. Evol. Microbiol.">
        <title>The Global Catalogue of Microorganisms (GCM) 10K type strain sequencing project: providing services to taxonomists for standard genome sequencing and annotation.</title>
        <authorList>
            <consortium name="The Broad Institute Genomics Platform"/>
            <consortium name="The Broad Institute Genome Sequencing Center for Infectious Disease"/>
            <person name="Wu L."/>
            <person name="Ma J."/>
        </authorList>
    </citation>
    <scope>NUCLEOTIDE SEQUENCE [LARGE SCALE GENOMIC DNA]</scope>
    <source>
        <strain evidence="2">CCM 8490</strain>
    </source>
</reference>
<dbReference type="Proteomes" id="UP000658202">
    <property type="component" value="Unassembled WGS sequence"/>
</dbReference>
<comment type="caution">
    <text evidence="1">The sequence shown here is derived from an EMBL/GenBank/DDBJ whole genome shotgun (WGS) entry which is preliminary data.</text>
</comment>
<keyword evidence="2" id="KW-1185">Reference proteome</keyword>
<dbReference type="EMBL" id="BMCW01000004">
    <property type="protein sequence ID" value="GGG60095.1"/>
    <property type="molecule type" value="Genomic_DNA"/>
</dbReference>
<proteinExistence type="predicted"/>
<organism evidence="1 2">
    <name type="scientific">Epilithonimonas arachidiradicis</name>
    <dbReference type="NCBI Taxonomy" id="1617282"/>
    <lineage>
        <taxon>Bacteria</taxon>
        <taxon>Pseudomonadati</taxon>
        <taxon>Bacteroidota</taxon>
        <taxon>Flavobacteriia</taxon>
        <taxon>Flavobacteriales</taxon>
        <taxon>Weeksellaceae</taxon>
        <taxon>Chryseobacterium group</taxon>
        <taxon>Epilithonimonas</taxon>
    </lineage>
</organism>
<protein>
    <recommendedName>
        <fullName evidence="3">Activator of Hsp90 ATPase-like protein</fullName>
    </recommendedName>
</protein>
<name>A0ABQ1X6P1_9FLAO</name>
<evidence type="ECO:0008006" key="3">
    <source>
        <dbReference type="Google" id="ProtNLM"/>
    </source>
</evidence>